<dbReference type="SMR" id="A0A067DFL1"/>
<evidence type="ECO:0000256" key="3">
    <source>
        <dbReference type="ARBA" id="ARBA00022553"/>
    </source>
</evidence>
<dbReference type="Gene3D" id="1.10.510.10">
    <property type="entry name" value="Transferase(Phosphotransferase) domain 1"/>
    <property type="match status" value="2"/>
</dbReference>
<keyword evidence="3" id="KW-0597">Phosphoprotein</keyword>
<dbReference type="PANTHER" id="PTHR47984:SF4">
    <property type="entry name" value="OS01G0631700 PROTEIN"/>
    <property type="match status" value="1"/>
</dbReference>
<evidence type="ECO:0000256" key="8">
    <source>
        <dbReference type="ARBA" id="ARBA00022840"/>
    </source>
</evidence>
<dbReference type="Proteomes" id="UP000027120">
    <property type="component" value="Unassembled WGS sequence"/>
</dbReference>
<dbReference type="EC" id="2.7.11.1" evidence="2"/>
<organism evidence="14 15">
    <name type="scientific">Citrus sinensis</name>
    <name type="common">Sweet orange</name>
    <name type="synonym">Citrus aurantium var. sinensis</name>
    <dbReference type="NCBI Taxonomy" id="2711"/>
    <lineage>
        <taxon>Eukaryota</taxon>
        <taxon>Viridiplantae</taxon>
        <taxon>Streptophyta</taxon>
        <taxon>Embryophyta</taxon>
        <taxon>Tracheophyta</taxon>
        <taxon>Spermatophyta</taxon>
        <taxon>Magnoliopsida</taxon>
        <taxon>eudicotyledons</taxon>
        <taxon>Gunneridae</taxon>
        <taxon>Pentapetalae</taxon>
        <taxon>rosids</taxon>
        <taxon>malvids</taxon>
        <taxon>Sapindales</taxon>
        <taxon>Rutaceae</taxon>
        <taxon>Aurantioideae</taxon>
        <taxon>Citrus</taxon>
    </lineage>
</organism>
<evidence type="ECO:0000256" key="12">
    <source>
        <dbReference type="ARBA" id="ARBA00048679"/>
    </source>
</evidence>
<dbReference type="AlphaFoldDB" id="A0A067DFL1"/>
<evidence type="ECO:0000313" key="14">
    <source>
        <dbReference type="EMBL" id="KDO40345.1"/>
    </source>
</evidence>
<evidence type="ECO:0000256" key="5">
    <source>
        <dbReference type="ARBA" id="ARBA00022692"/>
    </source>
</evidence>
<evidence type="ECO:0000256" key="11">
    <source>
        <dbReference type="ARBA" id="ARBA00047899"/>
    </source>
</evidence>
<dbReference type="PROSITE" id="PS50011">
    <property type="entry name" value="PROTEIN_KINASE_DOM"/>
    <property type="match status" value="1"/>
</dbReference>
<reference evidence="14 15" key="1">
    <citation type="submission" date="2014-04" db="EMBL/GenBank/DDBJ databases">
        <authorList>
            <consortium name="International Citrus Genome Consortium"/>
            <person name="Gmitter F."/>
            <person name="Chen C."/>
            <person name="Farmerie W."/>
            <person name="Harkins T."/>
            <person name="Desany B."/>
            <person name="Mohiuddin M."/>
            <person name="Kodira C."/>
            <person name="Borodovsky M."/>
            <person name="Lomsadze A."/>
            <person name="Burns P."/>
            <person name="Jenkins J."/>
            <person name="Prochnik S."/>
            <person name="Shu S."/>
            <person name="Chapman J."/>
            <person name="Pitluck S."/>
            <person name="Schmutz J."/>
            <person name="Rokhsar D."/>
        </authorList>
    </citation>
    <scope>NUCLEOTIDE SEQUENCE</scope>
</reference>
<evidence type="ECO:0000313" key="15">
    <source>
        <dbReference type="Proteomes" id="UP000027120"/>
    </source>
</evidence>
<gene>
    <name evidence="14" type="ORF">CISIN_1g047328mg</name>
</gene>
<keyword evidence="7" id="KW-0418">Kinase</keyword>
<evidence type="ECO:0000256" key="10">
    <source>
        <dbReference type="ARBA" id="ARBA00023136"/>
    </source>
</evidence>
<keyword evidence="6" id="KW-0547">Nucleotide-binding</keyword>
<dbReference type="GO" id="GO:0005524">
    <property type="term" value="F:ATP binding"/>
    <property type="evidence" value="ECO:0007669"/>
    <property type="project" value="UniProtKB-KW"/>
</dbReference>
<comment type="subcellular location">
    <subcellularLocation>
        <location evidence="1">Membrane</location>
        <topology evidence="1">Single-pass membrane protein</topology>
    </subcellularLocation>
</comment>
<protein>
    <recommendedName>
        <fullName evidence="2">non-specific serine/threonine protein kinase</fullName>
        <ecNumber evidence="2">2.7.11.1</ecNumber>
    </recommendedName>
</protein>
<evidence type="ECO:0000259" key="13">
    <source>
        <dbReference type="PROSITE" id="PS50011"/>
    </source>
</evidence>
<comment type="catalytic activity">
    <reaction evidence="12">
        <text>L-seryl-[protein] + ATP = O-phospho-L-seryl-[protein] + ADP + H(+)</text>
        <dbReference type="Rhea" id="RHEA:17989"/>
        <dbReference type="Rhea" id="RHEA-COMP:9863"/>
        <dbReference type="Rhea" id="RHEA-COMP:11604"/>
        <dbReference type="ChEBI" id="CHEBI:15378"/>
        <dbReference type="ChEBI" id="CHEBI:29999"/>
        <dbReference type="ChEBI" id="CHEBI:30616"/>
        <dbReference type="ChEBI" id="CHEBI:83421"/>
        <dbReference type="ChEBI" id="CHEBI:456216"/>
        <dbReference type="EC" id="2.7.11.1"/>
    </reaction>
</comment>
<feature type="domain" description="Protein kinase" evidence="13">
    <location>
        <begin position="1"/>
        <end position="142"/>
    </location>
</feature>
<dbReference type="GO" id="GO:0004674">
    <property type="term" value="F:protein serine/threonine kinase activity"/>
    <property type="evidence" value="ECO:0007669"/>
    <property type="project" value="UniProtKB-EC"/>
</dbReference>
<proteinExistence type="predicted"/>
<evidence type="ECO:0000256" key="2">
    <source>
        <dbReference type="ARBA" id="ARBA00012513"/>
    </source>
</evidence>
<evidence type="ECO:0000256" key="4">
    <source>
        <dbReference type="ARBA" id="ARBA00022679"/>
    </source>
</evidence>
<dbReference type="GO" id="GO:0016020">
    <property type="term" value="C:membrane"/>
    <property type="evidence" value="ECO:0007669"/>
    <property type="project" value="UniProtKB-SubCell"/>
</dbReference>
<keyword evidence="9" id="KW-1133">Transmembrane helix</keyword>
<accession>A0A067DFL1</accession>
<name>A0A067DFL1_CITSI</name>
<dbReference type="InterPro" id="IPR052232">
    <property type="entry name" value="RLK_Ser/Thr-Kinase"/>
</dbReference>
<dbReference type="InterPro" id="IPR011009">
    <property type="entry name" value="Kinase-like_dom_sf"/>
</dbReference>
<feature type="non-terminal residue" evidence="14">
    <location>
        <position position="142"/>
    </location>
</feature>
<keyword evidence="5" id="KW-0812">Transmembrane</keyword>
<keyword evidence="10" id="KW-0472">Membrane</keyword>
<dbReference type="EMBL" id="KK785993">
    <property type="protein sequence ID" value="KDO40345.1"/>
    <property type="molecule type" value="Genomic_DNA"/>
</dbReference>
<keyword evidence="15" id="KW-1185">Reference proteome</keyword>
<sequence length="142" mass="16502">MIKCRKPIKRCVPSRLKIARDIADSLAYLHFGFPRPIVFRSLKIENILFNEENVAKLVIGTRGYSAPEYINICVLNEKSDVFSFGAFLFELLIGRDIWDLLKDTHDHGCFFNEYLKNYLEDKRFTETAAPIIVQDIPCIEKE</sequence>
<dbReference type="InterPro" id="IPR000719">
    <property type="entry name" value="Prot_kinase_dom"/>
</dbReference>
<evidence type="ECO:0000256" key="9">
    <source>
        <dbReference type="ARBA" id="ARBA00022989"/>
    </source>
</evidence>
<keyword evidence="4" id="KW-0808">Transferase</keyword>
<keyword evidence="8" id="KW-0067">ATP-binding</keyword>
<comment type="catalytic activity">
    <reaction evidence="11">
        <text>L-threonyl-[protein] + ATP = O-phospho-L-threonyl-[protein] + ADP + H(+)</text>
        <dbReference type="Rhea" id="RHEA:46608"/>
        <dbReference type="Rhea" id="RHEA-COMP:11060"/>
        <dbReference type="Rhea" id="RHEA-COMP:11605"/>
        <dbReference type="ChEBI" id="CHEBI:15378"/>
        <dbReference type="ChEBI" id="CHEBI:30013"/>
        <dbReference type="ChEBI" id="CHEBI:30616"/>
        <dbReference type="ChEBI" id="CHEBI:61977"/>
        <dbReference type="ChEBI" id="CHEBI:456216"/>
        <dbReference type="EC" id="2.7.11.1"/>
    </reaction>
</comment>
<evidence type="ECO:0000256" key="6">
    <source>
        <dbReference type="ARBA" id="ARBA00022741"/>
    </source>
</evidence>
<evidence type="ECO:0000256" key="7">
    <source>
        <dbReference type="ARBA" id="ARBA00022777"/>
    </source>
</evidence>
<evidence type="ECO:0000256" key="1">
    <source>
        <dbReference type="ARBA" id="ARBA00004167"/>
    </source>
</evidence>
<dbReference type="SUPFAM" id="SSF56112">
    <property type="entry name" value="Protein kinase-like (PK-like)"/>
    <property type="match status" value="1"/>
</dbReference>
<dbReference type="PANTHER" id="PTHR47984">
    <property type="entry name" value="OS01G0323000 PROTEIN"/>
    <property type="match status" value="1"/>
</dbReference>